<dbReference type="InterPro" id="IPR045116">
    <property type="entry name" value="Clp1/Grc3"/>
</dbReference>
<reference evidence="11" key="1">
    <citation type="submission" date="2011-05" db="EMBL/GenBank/DDBJ databases">
        <authorList>
            <person name="Richards S.R."/>
            <person name="Qu J."/>
            <person name="Jiang H."/>
            <person name="Jhangiani S.N."/>
            <person name="Agravi P."/>
            <person name="Goodspeed R."/>
            <person name="Gross S."/>
            <person name="Mandapat C."/>
            <person name="Jackson L."/>
            <person name="Mathew T."/>
            <person name="Pu L."/>
            <person name="Thornton R."/>
            <person name="Saada N."/>
            <person name="Wilczek-Boney K.B."/>
            <person name="Lee S."/>
            <person name="Kovar C."/>
            <person name="Wu Y."/>
            <person name="Scherer S.E."/>
            <person name="Worley K.C."/>
            <person name="Muzny D.M."/>
            <person name="Gibbs R."/>
        </authorList>
    </citation>
    <scope>NUCLEOTIDE SEQUENCE</scope>
    <source>
        <strain evidence="11">Brora</strain>
    </source>
</reference>
<dbReference type="PhylomeDB" id="T1J8D4"/>
<dbReference type="PANTHER" id="PTHR12755:SF6">
    <property type="entry name" value="POLYRIBONUCLEOTIDE 5'-HYDROXYL-KINASE CLP1"/>
    <property type="match status" value="1"/>
</dbReference>
<evidence type="ECO:0000256" key="4">
    <source>
        <dbReference type="ARBA" id="ARBA00022840"/>
    </source>
</evidence>
<dbReference type="GO" id="GO:0007420">
    <property type="term" value="P:brain development"/>
    <property type="evidence" value="ECO:0007669"/>
    <property type="project" value="UniProtKB-ARBA"/>
</dbReference>
<dbReference type="GO" id="GO:0051731">
    <property type="term" value="F:polynucleotide 5'-hydroxyl-kinase activity"/>
    <property type="evidence" value="ECO:0007669"/>
    <property type="project" value="InterPro"/>
</dbReference>
<dbReference type="STRING" id="126957.T1J8D4"/>
<evidence type="ECO:0000256" key="5">
    <source>
        <dbReference type="ARBA" id="ARBA00023242"/>
    </source>
</evidence>
<evidence type="ECO:0000259" key="7">
    <source>
        <dbReference type="Pfam" id="PF06807"/>
    </source>
</evidence>
<dbReference type="InterPro" id="IPR032319">
    <property type="entry name" value="CLP1_P"/>
</dbReference>
<evidence type="ECO:0000313" key="11">
    <source>
        <dbReference type="Proteomes" id="UP000014500"/>
    </source>
</evidence>
<dbReference type="Pfam" id="PF16573">
    <property type="entry name" value="CLP1_N"/>
    <property type="match status" value="1"/>
</dbReference>
<dbReference type="FunFam" id="2.40.30.330:FF:000001">
    <property type="entry name" value="Protein CLP1 homolog"/>
    <property type="match status" value="1"/>
</dbReference>
<dbReference type="EnsemblMetazoa" id="SMAR009964-RA">
    <property type="protein sequence ID" value="SMAR009964-PA"/>
    <property type="gene ID" value="SMAR009964"/>
</dbReference>
<dbReference type="Gene3D" id="2.60.120.1030">
    <property type="entry name" value="Clp1, DNA binding domain"/>
    <property type="match status" value="1"/>
</dbReference>
<dbReference type="GO" id="GO:0031124">
    <property type="term" value="P:mRNA 3'-end processing"/>
    <property type="evidence" value="ECO:0007669"/>
    <property type="project" value="UniProtKB-UniRule"/>
</dbReference>
<feature type="binding site" evidence="6">
    <location>
        <position position="26"/>
    </location>
    <ligand>
        <name>ATP</name>
        <dbReference type="ChEBI" id="CHEBI:30616"/>
    </ligand>
</feature>
<feature type="domain" description="Clp1 P-loop" evidence="9">
    <location>
        <begin position="122"/>
        <end position="308"/>
    </location>
</feature>
<reference evidence="10" key="2">
    <citation type="submission" date="2015-02" db="UniProtKB">
        <authorList>
            <consortium name="EnsemblMetazoa"/>
        </authorList>
    </citation>
    <scope>IDENTIFICATION</scope>
</reference>
<feature type="binding site" evidence="6">
    <location>
        <position position="66"/>
    </location>
    <ligand>
        <name>ATP</name>
        <dbReference type="ChEBI" id="CHEBI:30616"/>
    </ligand>
</feature>
<dbReference type="FunFam" id="3.40.50.300:FF:000454">
    <property type="entry name" value="Protein CLP1 homolog"/>
    <property type="match status" value="1"/>
</dbReference>
<keyword evidence="3 6" id="KW-0547">Nucleotide-binding</keyword>
<organism evidence="10 11">
    <name type="scientific">Strigamia maritima</name>
    <name type="common">European centipede</name>
    <name type="synonym">Geophilus maritimus</name>
    <dbReference type="NCBI Taxonomy" id="126957"/>
    <lineage>
        <taxon>Eukaryota</taxon>
        <taxon>Metazoa</taxon>
        <taxon>Ecdysozoa</taxon>
        <taxon>Arthropoda</taxon>
        <taxon>Myriapoda</taxon>
        <taxon>Chilopoda</taxon>
        <taxon>Pleurostigmophora</taxon>
        <taxon>Geophilomorpha</taxon>
        <taxon>Linotaeniidae</taxon>
        <taxon>Strigamia</taxon>
    </lineage>
</organism>
<dbReference type="InterPro" id="IPR032324">
    <property type="entry name" value="Clp1_N"/>
</dbReference>
<dbReference type="InterPro" id="IPR038238">
    <property type="entry name" value="Clp1_C_sf"/>
</dbReference>
<feature type="binding site" evidence="6">
    <location>
        <begin position="125"/>
        <end position="130"/>
    </location>
    <ligand>
        <name>ATP</name>
        <dbReference type="ChEBI" id="CHEBI:30616"/>
    </ligand>
</feature>
<dbReference type="EMBL" id="JH431954">
    <property type="status" value="NOT_ANNOTATED_CDS"/>
    <property type="molecule type" value="Genomic_DNA"/>
</dbReference>
<dbReference type="Gene3D" id="3.40.50.300">
    <property type="entry name" value="P-loop containing nucleotide triphosphate hydrolases"/>
    <property type="match status" value="1"/>
</dbReference>
<dbReference type="Pfam" id="PF16575">
    <property type="entry name" value="CLP1_P"/>
    <property type="match status" value="1"/>
</dbReference>
<dbReference type="FunFam" id="2.60.120.1030:FF:000001">
    <property type="entry name" value="Protein CLP1 homolog 5"/>
    <property type="match status" value="1"/>
</dbReference>
<evidence type="ECO:0000313" key="10">
    <source>
        <dbReference type="EnsemblMetazoa" id="SMAR009964-PA"/>
    </source>
</evidence>
<dbReference type="eggNOG" id="KOG2749">
    <property type="taxonomic scope" value="Eukaryota"/>
</dbReference>
<dbReference type="InterPro" id="IPR038239">
    <property type="entry name" value="Clp1_N_sf"/>
</dbReference>
<proteinExistence type="inferred from homology"/>
<dbReference type="GO" id="GO:0005524">
    <property type="term" value="F:ATP binding"/>
    <property type="evidence" value="ECO:0007669"/>
    <property type="project" value="UniProtKB-UniRule"/>
</dbReference>
<comment type="subcellular location">
    <subcellularLocation>
        <location evidence="1 6">Nucleus</location>
    </subcellularLocation>
</comment>
<dbReference type="InterPro" id="IPR010655">
    <property type="entry name" value="Clp1_C"/>
</dbReference>
<evidence type="ECO:0000256" key="1">
    <source>
        <dbReference type="ARBA" id="ARBA00004123"/>
    </source>
</evidence>
<evidence type="ECO:0000256" key="6">
    <source>
        <dbReference type="HAMAP-Rule" id="MF_03035"/>
    </source>
</evidence>
<dbReference type="GO" id="GO:0006388">
    <property type="term" value="P:tRNA splicing, via endonucleolytic cleavage and ligation"/>
    <property type="evidence" value="ECO:0007669"/>
    <property type="project" value="TreeGrafter"/>
</dbReference>
<dbReference type="HOGENOM" id="CLU_018195_1_0_1"/>
<dbReference type="SUPFAM" id="SSF52540">
    <property type="entry name" value="P-loop containing nucleoside triphosphate hydrolases"/>
    <property type="match status" value="1"/>
</dbReference>
<keyword evidence="4 6" id="KW-0067">ATP-binding</keyword>
<evidence type="ECO:0000256" key="3">
    <source>
        <dbReference type="ARBA" id="ARBA00022741"/>
    </source>
</evidence>
<accession>T1J8D4</accession>
<comment type="similarity">
    <text evidence="6">Belongs to the Clp1 family. Clp1 subfamily.</text>
</comment>
<dbReference type="OMA" id="VQYVNCH"/>
<name>T1J8D4_STRMM</name>
<sequence length="426" mass="47730">MTEEKDSYAKDDVFKGIEYRLEANSELRFEVEGEQRVQFELKNGMVEIFGSEIVKNKKYFFSSGAKVAAFTWHGCTLEISFMAYIAKETPMVMYVNTHAALEQIRQKAENEGTRGPVCMIVGPTDVGKSTLCRMLLNYAVRVGRRPVFVELDVGQGQISIPGSVGSLLIERPADIEEGFSQQAPLVYHYGHKDIGKNLTLYKILISRLAEVISMRLENNKKANSTGIIINTCGWVKGSGYRAITHTAQAFEVDVVIVLDQERLYNELSRDLPAFVRVVFLPKSGGVVERSQQVRADARDHRVREYFYGLKTPLYPHSFDVRFSDIKVFKIGAPSLPDSCMPLGMKAEDNETKIVPITLGPHLLHHILGLSCATSADDDPFQSNVAGFVCVTAIDMERQYITVLSPQPRPLPKNILLLSDIQFMDSH</sequence>
<comment type="function">
    <text evidence="6">Required for endonucleolytic cleavage during polyadenylation-dependent pre-mRNA 3'-end formation.</text>
</comment>
<dbReference type="PANTHER" id="PTHR12755">
    <property type="entry name" value="CLEAVAGE/POLYADENYLATION FACTOR IA SUBUNIT CLP1P"/>
    <property type="match status" value="1"/>
</dbReference>
<keyword evidence="2 6" id="KW-0507">mRNA processing</keyword>
<dbReference type="InterPro" id="IPR028606">
    <property type="entry name" value="Clp1"/>
</dbReference>
<feature type="domain" description="Clp1 C-terminal" evidence="7">
    <location>
        <begin position="313"/>
        <end position="424"/>
    </location>
</feature>
<dbReference type="InterPro" id="IPR027417">
    <property type="entry name" value="P-loop_NTPase"/>
</dbReference>
<dbReference type="AlphaFoldDB" id="T1J8D4"/>
<dbReference type="Pfam" id="PF06807">
    <property type="entry name" value="Clp1"/>
    <property type="match status" value="1"/>
</dbReference>
<dbReference type="HAMAP" id="MF_03035">
    <property type="entry name" value="Clp1"/>
    <property type="match status" value="1"/>
</dbReference>
<protein>
    <recommendedName>
        <fullName evidence="6">Protein CLP1 homolog</fullName>
    </recommendedName>
</protein>
<dbReference type="GO" id="GO:0005849">
    <property type="term" value="C:mRNA cleavage factor complex"/>
    <property type="evidence" value="ECO:0007669"/>
    <property type="project" value="InterPro"/>
</dbReference>
<evidence type="ECO:0000259" key="9">
    <source>
        <dbReference type="Pfam" id="PF16575"/>
    </source>
</evidence>
<dbReference type="Proteomes" id="UP000014500">
    <property type="component" value="Unassembled WGS sequence"/>
</dbReference>
<evidence type="ECO:0000259" key="8">
    <source>
        <dbReference type="Pfam" id="PF16573"/>
    </source>
</evidence>
<evidence type="ECO:0000256" key="2">
    <source>
        <dbReference type="ARBA" id="ARBA00022664"/>
    </source>
</evidence>
<keyword evidence="11" id="KW-1185">Reference proteome</keyword>
<dbReference type="Gene3D" id="2.40.30.330">
    <property type="entry name" value="Pre-mRNA cleavage complex subunit Clp1, C-terminal domain"/>
    <property type="match status" value="1"/>
</dbReference>
<keyword evidence="5 6" id="KW-0539">Nucleus</keyword>
<feature type="domain" description="Clp1 N-terminal" evidence="8">
    <location>
        <begin position="21"/>
        <end position="108"/>
    </location>
</feature>